<dbReference type="Gene3D" id="2.60.260.20">
    <property type="entry name" value="Urease metallochaperone UreE, N-terminal domain"/>
    <property type="match status" value="1"/>
</dbReference>
<dbReference type="InterPro" id="IPR012337">
    <property type="entry name" value="RNaseH-like_sf"/>
</dbReference>
<dbReference type="EMBL" id="JADFTS010000008">
    <property type="protein sequence ID" value="KAF9592989.1"/>
    <property type="molecule type" value="Genomic_DNA"/>
</dbReference>
<reference evidence="1 2" key="1">
    <citation type="submission" date="2020-10" db="EMBL/GenBank/DDBJ databases">
        <title>The Coptis chinensis genome and diversification of protoberbering-type alkaloids.</title>
        <authorList>
            <person name="Wang B."/>
            <person name="Shu S."/>
            <person name="Song C."/>
            <person name="Liu Y."/>
        </authorList>
    </citation>
    <scope>NUCLEOTIDE SEQUENCE [LARGE SCALE GENOMIC DNA]</scope>
    <source>
        <strain evidence="1">HL-2020</strain>
        <tissue evidence="1">Leaf</tissue>
    </source>
</reference>
<dbReference type="InterPro" id="IPR044730">
    <property type="entry name" value="RNase_H-like_dom_plant"/>
</dbReference>
<dbReference type="Gene3D" id="3.30.420.10">
    <property type="entry name" value="Ribonuclease H-like superfamily/Ribonuclease H"/>
    <property type="match status" value="1"/>
</dbReference>
<accession>A0A835LIJ9</accession>
<sequence length="171" mass="18883">MKVVRFIADAIEQCLGIAARKGSGITADGTRWSIIDQYQLAKNGKKTSVTRTIFYRREAEVNINTDGSARSNAGPAGVGGVRRDDTSMFIFSMAIPIFLGTNNLVEFQSLLYALRIVKELNPPNAGSNRGRRQRRSEDVMHPLKVSLEELYNGASKKPSLSRNVICSKYKG</sequence>
<dbReference type="InterPro" id="IPR036397">
    <property type="entry name" value="RNaseH_sf"/>
</dbReference>
<dbReference type="SUPFAM" id="SSF53098">
    <property type="entry name" value="Ribonuclease H-like"/>
    <property type="match status" value="1"/>
</dbReference>
<proteinExistence type="predicted"/>
<evidence type="ECO:0000313" key="1">
    <source>
        <dbReference type="EMBL" id="KAF9592989.1"/>
    </source>
</evidence>
<protein>
    <submittedName>
        <fullName evidence="1">Uncharacterized protein</fullName>
    </submittedName>
</protein>
<dbReference type="OrthoDB" id="1906820at2759"/>
<dbReference type="GO" id="GO:0003676">
    <property type="term" value="F:nucleic acid binding"/>
    <property type="evidence" value="ECO:0007669"/>
    <property type="project" value="InterPro"/>
</dbReference>
<keyword evidence="2" id="KW-1185">Reference proteome</keyword>
<evidence type="ECO:0000313" key="2">
    <source>
        <dbReference type="Proteomes" id="UP000631114"/>
    </source>
</evidence>
<organism evidence="1 2">
    <name type="scientific">Coptis chinensis</name>
    <dbReference type="NCBI Taxonomy" id="261450"/>
    <lineage>
        <taxon>Eukaryota</taxon>
        <taxon>Viridiplantae</taxon>
        <taxon>Streptophyta</taxon>
        <taxon>Embryophyta</taxon>
        <taxon>Tracheophyta</taxon>
        <taxon>Spermatophyta</taxon>
        <taxon>Magnoliopsida</taxon>
        <taxon>Ranunculales</taxon>
        <taxon>Ranunculaceae</taxon>
        <taxon>Coptidoideae</taxon>
        <taxon>Coptis</taxon>
    </lineage>
</organism>
<dbReference type="Proteomes" id="UP000631114">
    <property type="component" value="Unassembled WGS sequence"/>
</dbReference>
<comment type="caution">
    <text evidence="1">The sequence shown here is derived from an EMBL/GenBank/DDBJ whole genome shotgun (WGS) entry which is preliminary data.</text>
</comment>
<gene>
    <name evidence="1" type="ORF">IFM89_019566</name>
</gene>
<dbReference type="AlphaFoldDB" id="A0A835LIJ9"/>
<name>A0A835LIJ9_9MAGN</name>
<dbReference type="CDD" id="cd06222">
    <property type="entry name" value="RNase_H_like"/>
    <property type="match status" value="1"/>
</dbReference>